<evidence type="ECO:0000259" key="1">
    <source>
        <dbReference type="PROSITE" id="PS51465"/>
    </source>
</evidence>
<dbReference type="EMBL" id="OC318496">
    <property type="protein sequence ID" value="CAD7402243.1"/>
    <property type="molecule type" value="Genomic_DNA"/>
</dbReference>
<dbReference type="InterPro" id="IPR002350">
    <property type="entry name" value="Kazal_dom"/>
</dbReference>
<dbReference type="GO" id="GO:0005886">
    <property type="term" value="C:plasma membrane"/>
    <property type="evidence" value="ECO:0007669"/>
    <property type="project" value="TreeGrafter"/>
</dbReference>
<evidence type="ECO:0000313" key="2">
    <source>
        <dbReference type="EMBL" id="CAD7402243.1"/>
    </source>
</evidence>
<dbReference type="InterPro" id="IPR036058">
    <property type="entry name" value="Kazal_dom_sf"/>
</dbReference>
<dbReference type="PANTHER" id="PTHR13487:SF3">
    <property type="entry name" value="REVERSION-INDUCING CYSTEINE-RICH PROTEIN WITH KAZAL MOTIFS"/>
    <property type="match status" value="1"/>
</dbReference>
<dbReference type="PANTHER" id="PTHR13487">
    <property type="entry name" value="SERINE PROTEASE INHIBITOR"/>
    <property type="match status" value="1"/>
</dbReference>
<dbReference type="GO" id="GO:0030198">
    <property type="term" value="P:extracellular matrix organization"/>
    <property type="evidence" value="ECO:0007669"/>
    <property type="project" value="TreeGrafter"/>
</dbReference>
<protein>
    <recommendedName>
        <fullName evidence="1">Kazal-like domain-containing protein</fullName>
    </recommendedName>
</protein>
<dbReference type="AlphaFoldDB" id="A0A7R9GZ95"/>
<gene>
    <name evidence="2" type="ORF">TCEB3V08_LOCUS6392</name>
</gene>
<dbReference type="GO" id="GO:0008191">
    <property type="term" value="F:metalloendopeptidase inhibitor activity"/>
    <property type="evidence" value="ECO:0007669"/>
    <property type="project" value="InterPro"/>
</dbReference>
<organism evidence="2">
    <name type="scientific">Timema cristinae</name>
    <name type="common">Walking stick</name>
    <dbReference type="NCBI Taxonomy" id="61476"/>
    <lineage>
        <taxon>Eukaryota</taxon>
        <taxon>Metazoa</taxon>
        <taxon>Ecdysozoa</taxon>
        <taxon>Arthropoda</taxon>
        <taxon>Hexapoda</taxon>
        <taxon>Insecta</taxon>
        <taxon>Pterygota</taxon>
        <taxon>Neoptera</taxon>
        <taxon>Polyneoptera</taxon>
        <taxon>Phasmatodea</taxon>
        <taxon>Timematodea</taxon>
        <taxon>Timematoidea</taxon>
        <taxon>Timematidae</taxon>
        <taxon>Timema</taxon>
    </lineage>
</organism>
<reference evidence="2" key="1">
    <citation type="submission" date="2020-11" db="EMBL/GenBank/DDBJ databases">
        <authorList>
            <person name="Tran Van P."/>
        </authorList>
    </citation>
    <scope>NUCLEOTIDE SEQUENCE</scope>
</reference>
<accession>A0A7R9GZ95</accession>
<sequence length="351" mass="37783">MQSSRGLGHHGSEGYQLCTVLVMSVAMIDWQLCADLKDFDFEYHPCSAINPCENNPCGEGKTCHLARKVCLSLLKNIPCRQYECVDNSVSCSSTAHGPVCDTEGKEHPNMCYLVRYGKTLAYRGPCLAVPQCGDVIVCPPLLRPGCLGVTPPGACCPICGGALRFLYSQKQVDRALYILRGNTLSALTVHAVLTALERQVQVAECAVRGYLTVETDLFVLVQPVGSTRPPSDVQLEACIREAEKLANLVRGSSPRVLSELSLSALTTATESKKKPLIDKTNEKAYHTQHTPSTCLPDRNALSTCLPADVQAPSCSMAIGASSSSVYPSCPSTAHIAKIMTSVICYLKSLVK</sequence>
<dbReference type="SUPFAM" id="SSF100895">
    <property type="entry name" value="Kazal-type serine protease inhibitors"/>
    <property type="match status" value="1"/>
</dbReference>
<dbReference type="InterPro" id="IPR039016">
    <property type="entry name" value="RECK"/>
</dbReference>
<feature type="domain" description="Kazal-like" evidence="1">
    <location>
        <begin position="73"/>
        <end position="128"/>
    </location>
</feature>
<name>A0A7R9GZ95_TIMCR</name>
<dbReference type="PROSITE" id="PS51465">
    <property type="entry name" value="KAZAL_2"/>
    <property type="match status" value="1"/>
</dbReference>
<proteinExistence type="predicted"/>